<sequence>MSADPITPLQRLLPPDDALRTELHNEVHARPPARIRTPALVTFVAVLNRDVPRELELAHLRMLPGQQALSASDVQANFLRLHLGGYTLKWERHTEFTRYSVVSPLPESLGLTASNPDLGSAMGIDPAWLAAIPGSTVSAIQLAMLEHPLDDPPAALALGQRWLGGQDALAALLGQARTMVMSDFRLRKDGFERMLVLAPEGITPARVGRVSQRLLELEVYRLMALRGLPVTKSLSPMLLRAESGLAEIIGQLETRADTEQALLDTLIHLAARVERATAEHMYRFSASQAYAELVRQRINDLREQAIPGTQTPGDFIQRRLSPAMATVASTAQRLASLSQRIERTSALLRTRVDIATEAQNQELLARLTRGQQLQLNLQTTVEGLSIAAISYYVVSLLLYGAKALKGAGLAIQPEMTAGALIPLVLWGVWRATRRVHDRLHREQGL</sequence>
<proteinExistence type="predicted"/>
<dbReference type="Proteomes" id="UP001238603">
    <property type="component" value="Unassembled WGS sequence"/>
</dbReference>
<accession>A0ABT7LI53</accession>
<dbReference type="RefSeq" id="WP_285982636.1">
    <property type="nucleotide sequence ID" value="NZ_JASVDS010000003.1"/>
</dbReference>
<protein>
    <submittedName>
        <fullName evidence="1">DUF3422 domain-containing protein</fullName>
    </submittedName>
</protein>
<gene>
    <name evidence="1" type="ORF">QRD43_11560</name>
</gene>
<dbReference type="InterPro" id="IPR021830">
    <property type="entry name" value="DUF3422"/>
</dbReference>
<comment type="caution">
    <text evidence="1">The sequence shown here is derived from an EMBL/GenBank/DDBJ whole genome shotgun (WGS) entry which is preliminary data.</text>
</comment>
<dbReference type="Pfam" id="PF11902">
    <property type="entry name" value="DUF3422"/>
    <property type="match status" value="1"/>
</dbReference>
<reference evidence="1 2" key="1">
    <citation type="submission" date="2023-06" db="EMBL/GenBank/DDBJ databases">
        <title>Pelomonas sp. APW6 16S ribosomal RNA gene genome sequencing and assembly.</title>
        <authorList>
            <person name="Woo H."/>
        </authorList>
    </citation>
    <scope>NUCLEOTIDE SEQUENCE [LARGE SCALE GENOMIC DNA]</scope>
    <source>
        <strain evidence="1 2">APW6</strain>
    </source>
</reference>
<keyword evidence="2" id="KW-1185">Reference proteome</keyword>
<dbReference type="EMBL" id="JASVDS010000003">
    <property type="protein sequence ID" value="MDL5032540.1"/>
    <property type="molecule type" value="Genomic_DNA"/>
</dbReference>
<name>A0ABT7LI53_9BURK</name>
<organism evidence="1 2">
    <name type="scientific">Roseateles subflavus</name>
    <dbReference type="NCBI Taxonomy" id="3053353"/>
    <lineage>
        <taxon>Bacteria</taxon>
        <taxon>Pseudomonadati</taxon>
        <taxon>Pseudomonadota</taxon>
        <taxon>Betaproteobacteria</taxon>
        <taxon>Burkholderiales</taxon>
        <taxon>Sphaerotilaceae</taxon>
        <taxon>Roseateles</taxon>
    </lineage>
</organism>
<evidence type="ECO:0000313" key="2">
    <source>
        <dbReference type="Proteomes" id="UP001238603"/>
    </source>
</evidence>
<evidence type="ECO:0000313" key="1">
    <source>
        <dbReference type="EMBL" id="MDL5032540.1"/>
    </source>
</evidence>